<name>A0A261EZT3_9BIFI</name>
<dbReference type="GO" id="GO:0140359">
    <property type="term" value="F:ABC-type transporter activity"/>
    <property type="evidence" value="ECO:0007669"/>
    <property type="project" value="InterPro"/>
</dbReference>
<dbReference type="InterPro" id="IPR017871">
    <property type="entry name" value="ABC_transporter-like_CS"/>
</dbReference>
<dbReference type="PROSITE" id="PS50893">
    <property type="entry name" value="ABC_TRANSPORTER_2"/>
    <property type="match status" value="1"/>
</dbReference>
<feature type="compositionally biased region" description="Low complexity" evidence="5">
    <location>
        <begin position="328"/>
        <end position="342"/>
    </location>
</feature>
<keyword evidence="2" id="KW-0813">Transport</keyword>
<evidence type="ECO:0000256" key="2">
    <source>
        <dbReference type="ARBA" id="ARBA00022448"/>
    </source>
</evidence>
<dbReference type="PANTHER" id="PTHR46743:SF2">
    <property type="entry name" value="TEICHOIC ACIDS EXPORT ATP-BINDING PROTEIN TAGH"/>
    <property type="match status" value="1"/>
</dbReference>
<sequence>MTSKSSEKSSRDAAASAPSSPSVPSSLDEETIITAAGERHETTEEALESPDTTDDLPEDVVLRVNHVSKVFRLPTERASGLKQAFINWTRGIKGYREQQVLRDISFDVHRGDFFGIVGRNGSGKSTLLKLISGIYVPESGQIMRRGKLVPFIELGVGFNPELTGRENVYLNGALLGFSRTEIDAMYDDIVQFAELEDFMDQKLKNYSSGMQVRLAFSVAIKAQGDILVLDEVLAVGDEAFQRKCNNFFASIKKDPTKTVILVTHDMGAVKKYCNRAILIKDGRIVESGNKDDVADRYSLENLEPLSTPAPAPAPAPAEGEGAGEGSGEAEASGDAAAAAAAQPAPEQYPLGLNARVPLLRVNAVSSPVVSSDDEFTFDVEYRFDEKTPFFLTFALQDMTRGGTTYEPGMLPMTRTGHQKVSFTLPMRAFTSTDFKIVASLSEPDPENPEETQRIAFTNNENSLMFTVRNDGEKTHDGLIKQTWFDLHQHYEDMDAESEPGTDAESGATDAA</sequence>
<keyword evidence="8" id="KW-1185">Reference proteome</keyword>
<gene>
    <name evidence="7" type="ORF">PSRA_0527</name>
</gene>
<feature type="compositionally biased region" description="Low complexity" evidence="5">
    <location>
        <begin position="12"/>
        <end position="26"/>
    </location>
</feature>
<comment type="similarity">
    <text evidence="1">Belongs to the ABC transporter superfamily.</text>
</comment>
<dbReference type="PROSITE" id="PS00211">
    <property type="entry name" value="ABC_TRANSPORTER_1"/>
    <property type="match status" value="1"/>
</dbReference>
<feature type="compositionally biased region" description="Basic and acidic residues" evidence="5">
    <location>
        <begin position="1"/>
        <end position="11"/>
    </location>
</feature>
<keyword evidence="4" id="KW-0067">ATP-binding</keyword>
<evidence type="ECO:0000256" key="3">
    <source>
        <dbReference type="ARBA" id="ARBA00022741"/>
    </source>
</evidence>
<dbReference type="InterPro" id="IPR003439">
    <property type="entry name" value="ABC_transporter-like_ATP-bd"/>
</dbReference>
<dbReference type="EMBL" id="MWWR01000004">
    <property type="protein sequence ID" value="OZG52338.1"/>
    <property type="molecule type" value="Genomic_DNA"/>
</dbReference>
<dbReference type="PANTHER" id="PTHR46743">
    <property type="entry name" value="TEICHOIC ACIDS EXPORT ATP-BINDING PROTEIN TAGH"/>
    <property type="match status" value="1"/>
</dbReference>
<dbReference type="CDD" id="cd03220">
    <property type="entry name" value="ABC_KpsT_Wzt"/>
    <property type="match status" value="1"/>
</dbReference>
<evidence type="ECO:0000256" key="4">
    <source>
        <dbReference type="ARBA" id="ARBA00022840"/>
    </source>
</evidence>
<dbReference type="AlphaFoldDB" id="A0A261EZT3"/>
<dbReference type="SUPFAM" id="SSF52540">
    <property type="entry name" value="P-loop containing nucleoside triphosphate hydrolases"/>
    <property type="match status" value="1"/>
</dbReference>
<dbReference type="RefSeq" id="WP_094660362.1">
    <property type="nucleotide sequence ID" value="NZ_MWWR01000004.1"/>
</dbReference>
<dbReference type="GO" id="GO:0005524">
    <property type="term" value="F:ATP binding"/>
    <property type="evidence" value="ECO:0007669"/>
    <property type="project" value="UniProtKB-KW"/>
</dbReference>
<dbReference type="InterPro" id="IPR003593">
    <property type="entry name" value="AAA+_ATPase"/>
</dbReference>
<dbReference type="Pfam" id="PF00005">
    <property type="entry name" value="ABC_tran"/>
    <property type="match status" value="1"/>
</dbReference>
<proteinExistence type="inferred from homology"/>
<feature type="region of interest" description="Disordered" evidence="5">
    <location>
        <begin position="492"/>
        <end position="511"/>
    </location>
</feature>
<protein>
    <submittedName>
        <fullName evidence="7">Sugar ABC transporter</fullName>
    </submittedName>
</protein>
<dbReference type="SMART" id="SM00382">
    <property type="entry name" value="AAA"/>
    <property type="match status" value="1"/>
</dbReference>
<evidence type="ECO:0000313" key="7">
    <source>
        <dbReference type="EMBL" id="OZG52338.1"/>
    </source>
</evidence>
<dbReference type="Gene3D" id="3.40.50.300">
    <property type="entry name" value="P-loop containing nucleotide triphosphate hydrolases"/>
    <property type="match status" value="1"/>
</dbReference>
<accession>A0A261EZT3</accession>
<keyword evidence="3" id="KW-0547">Nucleotide-binding</keyword>
<feature type="region of interest" description="Disordered" evidence="5">
    <location>
        <begin position="1"/>
        <end position="58"/>
    </location>
</feature>
<reference evidence="7 8" key="1">
    <citation type="journal article" date="2017" name="BMC Genomics">
        <title>Comparative genomic and phylogenomic analyses of the Bifidobacteriaceae family.</title>
        <authorList>
            <person name="Lugli G.A."/>
            <person name="Milani C."/>
            <person name="Turroni F."/>
            <person name="Duranti S."/>
            <person name="Mancabelli L."/>
            <person name="Mangifesta M."/>
            <person name="Ferrario C."/>
            <person name="Modesto M."/>
            <person name="Mattarelli P."/>
            <person name="Jiri K."/>
            <person name="van Sinderen D."/>
            <person name="Ventura M."/>
        </authorList>
    </citation>
    <scope>NUCLEOTIDE SEQUENCE [LARGE SCALE GENOMIC DNA]</scope>
    <source>
        <strain evidence="7 8">DSM 24742</strain>
    </source>
</reference>
<feature type="region of interest" description="Disordered" evidence="5">
    <location>
        <begin position="303"/>
        <end position="342"/>
    </location>
</feature>
<dbReference type="InterPro" id="IPR027417">
    <property type="entry name" value="P-loop_NTPase"/>
</dbReference>
<feature type="domain" description="ABC transporter" evidence="6">
    <location>
        <begin position="62"/>
        <end position="306"/>
    </location>
</feature>
<dbReference type="OrthoDB" id="9778870at2"/>
<feature type="compositionally biased region" description="Acidic residues" evidence="5">
    <location>
        <begin position="44"/>
        <end position="58"/>
    </location>
</feature>
<comment type="caution">
    <text evidence="7">The sequence shown here is derived from an EMBL/GenBank/DDBJ whole genome shotgun (WGS) entry which is preliminary data.</text>
</comment>
<evidence type="ECO:0000313" key="8">
    <source>
        <dbReference type="Proteomes" id="UP000216725"/>
    </source>
</evidence>
<organism evidence="7 8">
    <name type="scientific">Pseudoscardovia radai</name>
    <dbReference type="NCBI Taxonomy" id="987066"/>
    <lineage>
        <taxon>Bacteria</taxon>
        <taxon>Bacillati</taxon>
        <taxon>Actinomycetota</taxon>
        <taxon>Actinomycetes</taxon>
        <taxon>Bifidobacteriales</taxon>
        <taxon>Bifidobacteriaceae</taxon>
        <taxon>Pseudoscardovia</taxon>
    </lineage>
</organism>
<dbReference type="InterPro" id="IPR015860">
    <property type="entry name" value="ABC_transpr_TagH-like"/>
</dbReference>
<dbReference type="InterPro" id="IPR050683">
    <property type="entry name" value="Bact_Polysacc_Export_ATP-bd"/>
</dbReference>
<evidence type="ECO:0000259" key="6">
    <source>
        <dbReference type="PROSITE" id="PS50893"/>
    </source>
</evidence>
<dbReference type="Proteomes" id="UP000216725">
    <property type="component" value="Unassembled WGS sequence"/>
</dbReference>
<evidence type="ECO:0000256" key="1">
    <source>
        <dbReference type="ARBA" id="ARBA00005417"/>
    </source>
</evidence>
<evidence type="ECO:0000256" key="5">
    <source>
        <dbReference type="SAM" id="MobiDB-lite"/>
    </source>
</evidence>
<dbReference type="GO" id="GO:0016020">
    <property type="term" value="C:membrane"/>
    <property type="evidence" value="ECO:0007669"/>
    <property type="project" value="InterPro"/>
</dbReference>
<dbReference type="GO" id="GO:0016887">
    <property type="term" value="F:ATP hydrolysis activity"/>
    <property type="evidence" value="ECO:0007669"/>
    <property type="project" value="InterPro"/>
</dbReference>